<dbReference type="PANTHER" id="PTHR30250">
    <property type="entry name" value="PST FAMILY PREDICTED COLANIC ACID TRANSPORTER"/>
    <property type="match status" value="1"/>
</dbReference>
<name>A0ABY1PKY9_9HYPH</name>
<feature type="transmembrane region" description="Helical" evidence="6">
    <location>
        <begin position="413"/>
        <end position="432"/>
    </location>
</feature>
<comment type="caution">
    <text evidence="7">The sequence shown here is derived from an EMBL/GenBank/DDBJ whole genome shotgun (WGS) entry which is preliminary data.</text>
</comment>
<keyword evidence="5 6" id="KW-0472">Membrane</keyword>
<protein>
    <submittedName>
        <fullName evidence="7">Membrane protein involved in the export of O-antigen and teichoic acid</fullName>
    </submittedName>
</protein>
<feature type="transmembrane region" description="Helical" evidence="6">
    <location>
        <begin position="147"/>
        <end position="167"/>
    </location>
</feature>
<feature type="transmembrane region" description="Helical" evidence="6">
    <location>
        <begin position="36"/>
        <end position="57"/>
    </location>
</feature>
<dbReference type="Pfam" id="PF13440">
    <property type="entry name" value="Polysacc_synt_3"/>
    <property type="match status" value="1"/>
</dbReference>
<feature type="transmembrane region" description="Helical" evidence="6">
    <location>
        <begin position="9"/>
        <end position="30"/>
    </location>
</feature>
<feature type="transmembrane region" description="Helical" evidence="6">
    <location>
        <begin position="354"/>
        <end position="374"/>
    </location>
</feature>
<comment type="subcellular location">
    <subcellularLocation>
        <location evidence="1">Cell membrane</location>
        <topology evidence="1">Multi-pass membrane protein</topology>
    </subcellularLocation>
</comment>
<dbReference type="PANTHER" id="PTHR30250:SF11">
    <property type="entry name" value="O-ANTIGEN TRANSPORTER-RELATED"/>
    <property type="match status" value="1"/>
</dbReference>
<organism evidence="7 8">
    <name type="scientific">Roseibium denhamense</name>
    <dbReference type="NCBI Taxonomy" id="76305"/>
    <lineage>
        <taxon>Bacteria</taxon>
        <taxon>Pseudomonadati</taxon>
        <taxon>Pseudomonadota</taxon>
        <taxon>Alphaproteobacteria</taxon>
        <taxon>Hyphomicrobiales</taxon>
        <taxon>Stappiaceae</taxon>
        <taxon>Roseibium</taxon>
    </lineage>
</organism>
<reference evidence="7 8" key="1">
    <citation type="submission" date="2017-05" db="EMBL/GenBank/DDBJ databases">
        <authorList>
            <person name="Varghese N."/>
            <person name="Submissions S."/>
        </authorList>
    </citation>
    <scope>NUCLEOTIDE SEQUENCE [LARGE SCALE GENOMIC DNA]</scope>
    <source>
        <strain evidence="7 8">DSM 15949</strain>
    </source>
</reference>
<evidence type="ECO:0000256" key="4">
    <source>
        <dbReference type="ARBA" id="ARBA00022989"/>
    </source>
</evidence>
<keyword evidence="4 6" id="KW-1133">Transmembrane helix</keyword>
<keyword evidence="3 6" id="KW-0812">Transmembrane</keyword>
<proteinExistence type="predicted"/>
<feature type="transmembrane region" description="Helical" evidence="6">
    <location>
        <begin position="242"/>
        <end position="270"/>
    </location>
</feature>
<evidence type="ECO:0000256" key="2">
    <source>
        <dbReference type="ARBA" id="ARBA00022475"/>
    </source>
</evidence>
<feature type="transmembrane region" description="Helical" evidence="6">
    <location>
        <begin position="115"/>
        <end position="135"/>
    </location>
</feature>
<keyword evidence="8" id="KW-1185">Reference proteome</keyword>
<feature type="transmembrane region" description="Helical" evidence="6">
    <location>
        <begin position="327"/>
        <end position="347"/>
    </location>
</feature>
<evidence type="ECO:0000256" key="5">
    <source>
        <dbReference type="ARBA" id="ARBA00023136"/>
    </source>
</evidence>
<evidence type="ECO:0000256" key="6">
    <source>
        <dbReference type="SAM" id="Phobius"/>
    </source>
</evidence>
<dbReference type="InterPro" id="IPR050833">
    <property type="entry name" value="Poly_Biosynth_Transport"/>
</dbReference>
<gene>
    <name evidence="7" type="ORF">SAMN06265374_4171</name>
</gene>
<sequence>MAQLFRNSLLSIATTMIGLVSGFLVTALVARTLGPSGAGAVALGIWAAMSAVTITGLGRPQVVLKFAPDFVSDHRRSLASAAFFEAIPIACIAAVGAVGVHFLTINADWFPQASVVFAGSAFFIVYFLYVFSTAAAQGAGRFPQTTVTSAIGAIVQLPAAIAGAVFFGPAGAILGMALRYVPQSCLLPGYFEWPWKRKKIQLSPAMRSYGRQIWLTDMIDLLALSRLELVVLGVFWSAETTGYFAVAIALFGIIGQITLQLSSVFIVGFSSQQSDEGQAEVSESYTAAVKALAGLLVPIAFGGAALMPVFVPLVFGSDFEPAVPAAMILMITSSWAAIAVIPWSYLAAKSHSQLLLRTMCLVAVGSIGLLFALVPTFGLFGAAIGRALAELLFLVALVYCVRQAAGPAFPYRSVLKIAAAGISCGLAAFASLQLVPGAAVLPVAVVAGALVYILCIRFLKPASETDRLRLVNLLETRGPRRLRPFLKKVSNLILGPV</sequence>
<dbReference type="RefSeq" id="WP_155192514.1">
    <property type="nucleotide sequence ID" value="NZ_BAAAEA010000005.1"/>
</dbReference>
<evidence type="ECO:0000256" key="3">
    <source>
        <dbReference type="ARBA" id="ARBA00022692"/>
    </source>
</evidence>
<evidence type="ECO:0000313" key="7">
    <source>
        <dbReference type="EMBL" id="SMP36526.1"/>
    </source>
</evidence>
<keyword evidence="2" id="KW-1003">Cell membrane</keyword>
<accession>A0ABY1PKY9</accession>
<evidence type="ECO:0000256" key="1">
    <source>
        <dbReference type="ARBA" id="ARBA00004651"/>
    </source>
</evidence>
<evidence type="ECO:0000313" key="8">
    <source>
        <dbReference type="Proteomes" id="UP001157914"/>
    </source>
</evidence>
<dbReference type="EMBL" id="FXTT01000007">
    <property type="protein sequence ID" value="SMP36526.1"/>
    <property type="molecule type" value="Genomic_DNA"/>
</dbReference>
<feature type="transmembrane region" description="Helical" evidence="6">
    <location>
        <begin position="78"/>
        <end position="103"/>
    </location>
</feature>
<feature type="transmembrane region" description="Helical" evidence="6">
    <location>
        <begin position="438"/>
        <end position="459"/>
    </location>
</feature>
<dbReference type="Proteomes" id="UP001157914">
    <property type="component" value="Unassembled WGS sequence"/>
</dbReference>
<feature type="transmembrane region" description="Helical" evidence="6">
    <location>
        <begin position="291"/>
        <end position="315"/>
    </location>
</feature>
<feature type="transmembrane region" description="Helical" evidence="6">
    <location>
        <begin position="380"/>
        <end position="401"/>
    </location>
</feature>